<sequence length="486" mass="53759">MAFTLQTLREQAAAGEDSTRQFKSRIDNADSLAAEMAAFANANGGVIFIGVQDDGTLSGITSRELHDANQLIGNAASQHVRSPLVVQTQNILLENGNVVIALTVPAGMDKPYFDRKGVIWLKAGADKRRINSKEELRRLFQYTSQFHADELPTKAGINKLDKLLFRDFLKKRYDSDFPDTHAEQLRLLQNLNLAAGDGNLNLAGVLLFAEQPELIFPQFVAKGVRFPGIAVHADSYDDTEDFEGPLSRLFKDALAFVMRNLHKVQGKNGVNSPGTPEIPEQVFEELLVNALVHRDYLVSAPIRIFIFDDRVEIISPGTLPNNLTIANIKAGNSNIRNPILISYAAKGLLPYHGIGSGILRALKAWPDIDFEDDRESSLFKAIVRRTHRPAENTGVLAPELASKTQNLHQKQGLSDATLRDIAPEIAPELFALLEHISANPRITTTELATVLNVSRRTILYRTTMLKKKGILRRIGPSKGGQWEILP</sequence>
<dbReference type="InterPro" id="IPR036388">
    <property type="entry name" value="WH-like_DNA-bd_sf"/>
</dbReference>
<name>A0A1K1LFY6_9BACT</name>
<dbReference type="PROSITE" id="PS00519">
    <property type="entry name" value="HTH_ASNC_1"/>
    <property type="match status" value="1"/>
</dbReference>
<dbReference type="GO" id="GO:0004386">
    <property type="term" value="F:helicase activity"/>
    <property type="evidence" value="ECO:0007669"/>
    <property type="project" value="UniProtKB-KW"/>
</dbReference>
<dbReference type="Gene3D" id="3.30.950.30">
    <property type="entry name" value="Schlafen, AAA domain"/>
    <property type="match status" value="1"/>
</dbReference>
<reference evidence="3" key="1">
    <citation type="submission" date="2016-10" db="EMBL/GenBank/DDBJ databases">
        <authorList>
            <person name="de Groot N.N."/>
        </authorList>
    </citation>
    <scope>NUCLEOTIDE SEQUENCE [LARGE SCALE GENOMIC DNA]</scope>
    <source>
        <strain evidence="3">FI11049</strain>
    </source>
</reference>
<dbReference type="Gene3D" id="1.10.10.10">
    <property type="entry name" value="Winged helix-like DNA-binding domain superfamily/Winged helix DNA-binding domain"/>
    <property type="match status" value="1"/>
</dbReference>
<dbReference type="Pfam" id="PF13412">
    <property type="entry name" value="HTH_24"/>
    <property type="match status" value="1"/>
</dbReference>
<dbReference type="SUPFAM" id="SSF46785">
    <property type="entry name" value="Winged helix' DNA-binding domain"/>
    <property type="match status" value="1"/>
</dbReference>
<dbReference type="PANTHER" id="PTHR30595:SF6">
    <property type="entry name" value="SCHLAFEN ALBA-2 DOMAIN-CONTAINING PROTEIN"/>
    <property type="match status" value="1"/>
</dbReference>
<dbReference type="InterPro" id="IPR038461">
    <property type="entry name" value="Schlafen_AlbA_2_dom_sf"/>
</dbReference>
<dbReference type="AlphaFoldDB" id="A0A1K1LFY6"/>
<dbReference type="InterPro" id="IPR038475">
    <property type="entry name" value="RecG_C_sf"/>
</dbReference>
<reference evidence="2 5" key="3">
    <citation type="submission" date="2020-04" db="EMBL/GenBank/DDBJ databases">
        <authorList>
            <person name="Hitch T.C.A."/>
            <person name="Wylensek D."/>
            <person name="Clavel T."/>
        </authorList>
    </citation>
    <scope>NUCLEOTIDE SEQUENCE [LARGE SCALE GENOMIC DNA]</scope>
    <source>
        <strain evidence="2 5">PG-251-APC-1</strain>
    </source>
</reference>
<keyword evidence="4" id="KW-1185">Reference proteome</keyword>
<dbReference type="InterPro" id="IPR019885">
    <property type="entry name" value="Tscrpt_reg_HTH_AsnC-type_CS"/>
</dbReference>
<organism evidence="3 4">
    <name type="scientific">Desulfovibrio piger</name>
    <dbReference type="NCBI Taxonomy" id="901"/>
    <lineage>
        <taxon>Bacteria</taxon>
        <taxon>Pseudomonadati</taxon>
        <taxon>Thermodesulfobacteriota</taxon>
        <taxon>Desulfovibrionia</taxon>
        <taxon>Desulfovibrionales</taxon>
        <taxon>Desulfovibrionaceae</taxon>
        <taxon>Desulfovibrio</taxon>
    </lineage>
</organism>
<proteinExistence type="predicted"/>
<evidence type="ECO:0000313" key="5">
    <source>
        <dbReference type="Proteomes" id="UP000522333"/>
    </source>
</evidence>
<evidence type="ECO:0000313" key="2">
    <source>
        <dbReference type="EMBL" id="NME51626.1"/>
    </source>
</evidence>
<dbReference type="Proteomes" id="UP000522333">
    <property type="component" value="Unassembled WGS sequence"/>
</dbReference>
<protein>
    <submittedName>
        <fullName evidence="3">ATP-dependent DNA helicase</fullName>
    </submittedName>
    <submittedName>
        <fullName evidence="2">Winged helix-turn-helix transcriptional regulator</fullName>
    </submittedName>
</protein>
<dbReference type="OrthoDB" id="9789524at2"/>
<dbReference type="InterPro" id="IPR007421">
    <property type="entry name" value="Schlafen_AlbA_2_dom"/>
</dbReference>
<dbReference type="RefSeq" id="WP_072335620.1">
    <property type="nucleotide sequence ID" value="NZ_CALUWT010000004.1"/>
</dbReference>
<keyword evidence="3" id="KW-0547">Nucleotide-binding</keyword>
<evidence type="ECO:0000259" key="1">
    <source>
        <dbReference type="Pfam" id="PF04326"/>
    </source>
</evidence>
<evidence type="ECO:0000313" key="4">
    <source>
        <dbReference type="Proteomes" id="UP000186323"/>
    </source>
</evidence>
<reference evidence="4" key="2">
    <citation type="submission" date="2016-10" db="EMBL/GenBank/DDBJ databases">
        <authorList>
            <person name="Wegmann U."/>
        </authorList>
    </citation>
    <scope>NUCLEOTIDE SEQUENCE [LARGE SCALE GENOMIC DNA]</scope>
</reference>
<keyword evidence="3" id="KW-0347">Helicase</keyword>
<dbReference type="Gene3D" id="3.30.565.60">
    <property type="match status" value="1"/>
</dbReference>
<feature type="domain" description="Schlafen AlbA-2" evidence="1">
    <location>
        <begin position="16"/>
        <end position="131"/>
    </location>
</feature>
<gene>
    <name evidence="3" type="ORF">DESPIGER_1791</name>
    <name evidence="2" type="ORF">HF854_03555</name>
</gene>
<dbReference type="EMBL" id="JABAFY010000008">
    <property type="protein sequence ID" value="NME51626.1"/>
    <property type="molecule type" value="Genomic_DNA"/>
</dbReference>
<keyword evidence="3" id="KW-0067">ATP-binding</keyword>
<keyword evidence="3" id="KW-0378">Hydrolase</keyword>
<dbReference type="PANTHER" id="PTHR30595">
    <property type="entry name" value="GLPR-RELATED TRANSCRIPTIONAL REPRESSOR"/>
    <property type="match status" value="1"/>
</dbReference>
<dbReference type="Proteomes" id="UP000186323">
    <property type="component" value="Chromosome I"/>
</dbReference>
<evidence type="ECO:0000313" key="3">
    <source>
        <dbReference type="EMBL" id="SFV73621.1"/>
    </source>
</evidence>
<accession>A0A1K1LFY6</accession>
<dbReference type="Pfam" id="PF04326">
    <property type="entry name" value="SLFN_AlbA_2"/>
    <property type="match status" value="1"/>
</dbReference>
<dbReference type="EMBL" id="LT630450">
    <property type="protein sequence ID" value="SFV73621.1"/>
    <property type="molecule type" value="Genomic_DNA"/>
</dbReference>
<dbReference type="KEGG" id="dpg:DESPIGER_1791"/>
<dbReference type="InterPro" id="IPR036390">
    <property type="entry name" value="WH_DNA-bd_sf"/>
</dbReference>
<dbReference type="Pfam" id="PF13749">
    <property type="entry name" value="HATPase_c_4"/>
    <property type="match status" value="1"/>
</dbReference>